<feature type="region of interest" description="Disordered" evidence="1">
    <location>
        <begin position="1"/>
        <end position="25"/>
    </location>
</feature>
<organism evidence="2 3">
    <name type="scientific">Sporichthya brevicatena</name>
    <dbReference type="NCBI Taxonomy" id="171442"/>
    <lineage>
        <taxon>Bacteria</taxon>
        <taxon>Bacillati</taxon>
        <taxon>Actinomycetota</taxon>
        <taxon>Actinomycetes</taxon>
        <taxon>Sporichthyales</taxon>
        <taxon>Sporichthyaceae</taxon>
        <taxon>Sporichthya</taxon>
    </lineage>
</organism>
<proteinExistence type="predicted"/>
<sequence>MERDDGLNRRKRDEERRDAPRMQVRSHRFHTPNLPKTEGVLLPKTEGLQLLKSEGPRSQRLLRPERGYKASAGTGRCRIMALSRAFVLTGAGRCRLVSDRLMSF</sequence>
<name>A0ABP3R5L3_9ACTN</name>
<evidence type="ECO:0000313" key="2">
    <source>
        <dbReference type="EMBL" id="GAA0603075.1"/>
    </source>
</evidence>
<keyword evidence="3" id="KW-1185">Reference proteome</keyword>
<reference evidence="3" key="1">
    <citation type="journal article" date="2019" name="Int. J. Syst. Evol. Microbiol.">
        <title>The Global Catalogue of Microorganisms (GCM) 10K type strain sequencing project: providing services to taxonomists for standard genome sequencing and annotation.</title>
        <authorList>
            <consortium name="The Broad Institute Genomics Platform"/>
            <consortium name="The Broad Institute Genome Sequencing Center for Infectious Disease"/>
            <person name="Wu L."/>
            <person name="Ma J."/>
        </authorList>
    </citation>
    <scope>NUCLEOTIDE SEQUENCE [LARGE SCALE GENOMIC DNA]</scope>
    <source>
        <strain evidence="3">JCM 10671</strain>
    </source>
</reference>
<dbReference type="Proteomes" id="UP001500957">
    <property type="component" value="Unassembled WGS sequence"/>
</dbReference>
<protein>
    <submittedName>
        <fullName evidence="2">Uncharacterized protein</fullName>
    </submittedName>
</protein>
<feature type="compositionally biased region" description="Basic and acidic residues" evidence="1">
    <location>
        <begin position="1"/>
        <end position="20"/>
    </location>
</feature>
<evidence type="ECO:0000313" key="3">
    <source>
        <dbReference type="Proteomes" id="UP001500957"/>
    </source>
</evidence>
<comment type="caution">
    <text evidence="2">The sequence shown here is derived from an EMBL/GenBank/DDBJ whole genome shotgun (WGS) entry which is preliminary data.</text>
</comment>
<gene>
    <name evidence="2" type="ORF">GCM10009547_00750</name>
</gene>
<dbReference type="EMBL" id="BAAAHE010000001">
    <property type="protein sequence ID" value="GAA0603075.1"/>
    <property type="molecule type" value="Genomic_DNA"/>
</dbReference>
<evidence type="ECO:0000256" key="1">
    <source>
        <dbReference type="SAM" id="MobiDB-lite"/>
    </source>
</evidence>
<accession>A0ABP3R5L3</accession>